<dbReference type="Pfam" id="PF11066">
    <property type="entry name" value="DUF2867"/>
    <property type="match status" value="1"/>
</dbReference>
<dbReference type="InterPro" id="IPR021295">
    <property type="entry name" value="DUF2867"/>
</dbReference>
<sequence>MKLPDRAFTELPWRLHRYAADFHVEDVWRVRSGGAGPDDFPAVLAALLEATERSDDSGLLLTVRERLGAVLGWDRPEHGPGARVRPLSDRLPPDLAATAAGRMFGPFTGVYALPDEAVAELANKTVHGLVHLGWTPGDDGHELRMTVLVKTNGRLGSLYLRLIGPFRDHLVYPSLVRRWERVLRERVR</sequence>
<gene>
    <name evidence="1" type="ORF">CNX65_17580</name>
</gene>
<evidence type="ECO:0000313" key="1">
    <source>
        <dbReference type="EMBL" id="ATE54868.1"/>
    </source>
</evidence>
<reference evidence="1" key="1">
    <citation type="submission" date="2017-09" db="EMBL/GenBank/DDBJ databases">
        <title>Complete Genome Sequence of ansamitocin-producing Bacterium Actinosynnema pretiosum X47.</title>
        <authorList>
            <person name="Cao G."/>
            <person name="Zong G."/>
            <person name="Zhong C."/>
            <person name="Fu J."/>
        </authorList>
    </citation>
    <scope>NUCLEOTIDE SEQUENCE [LARGE SCALE GENOMIC DNA]</scope>
    <source>
        <strain evidence="1">X47</strain>
    </source>
</reference>
<evidence type="ECO:0000313" key="2">
    <source>
        <dbReference type="Proteomes" id="UP000218505"/>
    </source>
</evidence>
<dbReference type="Proteomes" id="UP000218505">
    <property type="component" value="Chromosome"/>
</dbReference>
<organism evidence="1 2">
    <name type="scientific">Actinosynnema pretiosum</name>
    <dbReference type="NCBI Taxonomy" id="42197"/>
    <lineage>
        <taxon>Bacteria</taxon>
        <taxon>Bacillati</taxon>
        <taxon>Actinomycetota</taxon>
        <taxon>Actinomycetes</taxon>
        <taxon>Pseudonocardiales</taxon>
        <taxon>Pseudonocardiaceae</taxon>
        <taxon>Actinosynnema</taxon>
    </lineage>
</organism>
<proteinExistence type="predicted"/>
<dbReference type="AlphaFoldDB" id="A0A290Z782"/>
<name>A0A290Z782_9PSEU</name>
<evidence type="ECO:0008006" key="3">
    <source>
        <dbReference type="Google" id="ProtNLM"/>
    </source>
</evidence>
<accession>A0A290Z782</accession>
<dbReference type="RefSeq" id="WP_096494426.1">
    <property type="nucleotide sequence ID" value="NZ_CP023445.1"/>
</dbReference>
<keyword evidence="2" id="KW-1185">Reference proteome</keyword>
<dbReference type="EMBL" id="CP023445">
    <property type="protein sequence ID" value="ATE54868.1"/>
    <property type="molecule type" value="Genomic_DNA"/>
</dbReference>
<dbReference type="KEGG" id="apre:CNX65_17580"/>
<protein>
    <recommendedName>
        <fullName evidence="3">DUF2867 domain-containing protein</fullName>
    </recommendedName>
</protein>